<dbReference type="Proteomes" id="UP000215914">
    <property type="component" value="Chromosome 7"/>
</dbReference>
<gene>
    <name evidence="2" type="ORF">HannXRQ_Chr07g0199781</name>
    <name evidence="1" type="ORF">HanXRQr2_Chr07g0308921</name>
</gene>
<reference evidence="2" key="2">
    <citation type="submission" date="2017-02" db="EMBL/GenBank/DDBJ databases">
        <title>Sunflower complete genome.</title>
        <authorList>
            <person name="Langlade N."/>
            <person name="Munos S."/>
        </authorList>
    </citation>
    <scope>NUCLEOTIDE SEQUENCE [LARGE SCALE GENOMIC DNA]</scope>
    <source>
        <tissue evidence="2">Leaves</tissue>
    </source>
</reference>
<reference evidence="1" key="3">
    <citation type="submission" date="2020-06" db="EMBL/GenBank/DDBJ databases">
        <title>Helianthus annuus Genome sequencing and assembly Release 2.</title>
        <authorList>
            <person name="Gouzy J."/>
            <person name="Langlade N."/>
            <person name="Munos S."/>
        </authorList>
    </citation>
    <scope>NUCLEOTIDE SEQUENCE</scope>
    <source>
        <tissue evidence="1">Leaves</tissue>
    </source>
</reference>
<keyword evidence="3" id="KW-1185">Reference proteome</keyword>
<dbReference type="EMBL" id="CM007896">
    <property type="protein sequence ID" value="OTG21039.1"/>
    <property type="molecule type" value="Genomic_DNA"/>
</dbReference>
<dbReference type="Gramene" id="mRNA:HanXRQr2_Chr07g0308921">
    <property type="protein sequence ID" value="CDS:HanXRQr2_Chr07g0308921.1"/>
    <property type="gene ID" value="HanXRQr2_Chr07g0308921"/>
</dbReference>
<accession>A0A251UD78</accession>
<dbReference type="InParanoid" id="A0A251UD78"/>
<evidence type="ECO:0000313" key="1">
    <source>
        <dbReference type="EMBL" id="KAF5799821.1"/>
    </source>
</evidence>
<dbReference type="AlphaFoldDB" id="A0A251UD78"/>
<organism evidence="2 3">
    <name type="scientific">Helianthus annuus</name>
    <name type="common">Common sunflower</name>
    <dbReference type="NCBI Taxonomy" id="4232"/>
    <lineage>
        <taxon>Eukaryota</taxon>
        <taxon>Viridiplantae</taxon>
        <taxon>Streptophyta</taxon>
        <taxon>Embryophyta</taxon>
        <taxon>Tracheophyta</taxon>
        <taxon>Spermatophyta</taxon>
        <taxon>Magnoliopsida</taxon>
        <taxon>eudicotyledons</taxon>
        <taxon>Gunneridae</taxon>
        <taxon>Pentapetalae</taxon>
        <taxon>asterids</taxon>
        <taxon>campanulids</taxon>
        <taxon>Asterales</taxon>
        <taxon>Asteraceae</taxon>
        <taxon>Asteroideae</taxon>
        <taxon>Heliantheae alliance</taxon>
        <taxon>Heliantheae</taxon>
        <taxon>Helianthus</taxon>
    </lineage>
</organism>
<proteinExistence type="predicted"/>
<evidence type="ECO:0000313" key="3">
    <source>
        <dbReference type="Proteomes" id="UP000215914"/>
    </source>
</evidence>
<reference evidence="1 3" key="1">
    <citation type="journal article" date="2017" name="Nature">
        <title>The sunflower genome provides insights into oil metabolism, flowering and Asterid evolution.</title>
        <authorList>
            <person name="Badouin H."/>
            <person name="Gouzy J."/>
            <person name="Grassa C.J."/>
            <person name="Murat F."/>
            <person name="Staton S.E."/>
            <person name="Cottret L."/>
            <person name="Lelandais-Briere C."/>
            <person name="Owens G.L."/>
            <person name="Carrere S."/>
            <person name="Mayjonade B."/>
            <person name="Legrand L."/>
            <person name="Gill N."/>
            <person name="Kane N.C."/>
            <person name="Bowers J.E."/>
            <person name="Hubner S."/>
            <person name="Bellec A."/>
            <person name="Berard A."/>
            <person name="Berges H."/>
            <person name="Blanchet N."/>
            <person name="Boniface M.C."/>
            <person name="Brunel D."/>
            <person name="Catrice O."/>
            <person name="Chaidir N."/>
            <person name="Claudel C."/>
            <person name="Donnadieu C."/>
            <person name="Faraut T."/>
            <person name="Fievet G."/>
            <person name="Helmstetter N."/>
            <person name="King M."/>
            <person name="Knapp S.J."/>
            <person name="Lai Z."/>
            <person name="Le Paslier M.C."/>
            <person name="Lippi Y."/>
            <person name="Lorenzon L."/>
            <person name="Mandel J.R."/>
            <person name="Marage G."/>
            <person name="Marchand G."/>
            <person name="Marquand E."/>
            <person name="Bret-Mestries E."/>
            <person name="Morien E."/>
            <person name="Nambeesan S."/>
            <person name="Nguyen T."/>
            <person name="Pegot-Espagnet P."/>
            <person name="Pouilly N."/>
            <person name="Raftis F."/>
            <person name="Sallet E."/>
            <person name="Schiex T."/>
            <person name="Thomas J."/>
            <person name="Vandecasteele C."/>
            <person name="Vares D."/>
            <person name="Vear F."/>
            <person name="Vautrin S."/>
            <person name="Crespi M."/>
            <person name="Mangin B."/>
            <person name="Burke J.M."/>
            <person name="Salse J."/>
            <person name="Munos S."/>
            <person name="Vincourt P."/>
            <person name="Rieseberg L.H."/>
            <person name="Langlade N.B."/>
        </authorList>
    </citation>
    <scope>NUCLEOTIDE SEQUENCE [LARGE SCALE GENOMIC DNA]</scope>
    <source>
        <strain evidence="3">cv. SF193</strain>
        <tissue evidence="1">Leaves</tissue>
    </source>
</reference>
<dbReference type="EMBL" id="MNCJ02000322">
    <property type="protein sequence ID" value="KAF5799821.1"/>
    <property type="molecule type" value="Genomic_DNA"/>
</dbReference>
<name>A0A251UD78_HELAN</name>
<protein>
    <submittedName>
        <fullName evidence="2">Uncharacterized protein</fullName>
    </submittedName>
</protein>
<sequence length="58" mass="6528">MVCKAIDMCEVQIGRLKPSGFMRWAQSHPEVRFLFGLGLGSLHPDRSTAPVPQSYHED</sequence>
<evidence type="ECO:0000313" key="2">
    <source>
        <dbReference type="EMBL" id="OTG21039.1"/>
    </source>
</evidence>